<dbReference type="CDD" id="cd11065">
    <property type="entry name" value="CYP64-like"/>
    <property type="match status" value="1"/>
</dbReference>
<dbReference type="AlphaFoldDB" id="A0A8S0WAF4"/>
<evidence type="ECO:0000256" key="7">
    <source>
        <dbReference type="ARBA" id="ARBA00023004"/>
    </source>
</evidence>
<dbReference type="InterPro" id="IPR036396">
    <property type="entry name" value="Cyt_P450_sf"/>
</dbReference>
<evidence type="ECO:0000256" key="1">
    <source>
        <dbReference type="ARBA" id="ARBA00001971"/>
    </source>
</evidence>
<dbReference type="PRINTS" id="PR00463">
    <property type="entry name" value="EP450I"/>
</dbReference>
<evidence type="ECO:0000256" key="10">
    <source>
        <dbReference type="SAM" id="SignalP"/>
    </source>
</evidence>
<dbReference type="SUPFAM" id="SSF48264">
    <property type="entry name" value="Cytochrome P450"/>
    <property type="match status" value="1"/>
</dbReference>
<dbReference type="InterPro" id="IPR002401">
    <property type="entry name" value="Cyt_P450_E_grp-I"/>
</dbReference>
<comment type="cofactor">
    <cofactor evidence="1 9">
        <name>heme</name>
        <dbReference type="ChEBI" id="CHEBI:30413"/>
    </cofactor>
</comment>
<evidence type="ECO:0000256" key="6">
    <source>
        <dbReference type="ARBA" id="ARBA00023002"/>
    </source>
</evidence>
<evidence type="ECO:0000256" key="2">
    <source>
        <dbReference type="ARBA" id="ARBA00005179"/>
    </source>
</evidence>
<dbReference type="InterPro" id="IPR050364">
    <property type="entry name" value="Cytochrome_P450_fung"/>
</dbReference>
<comment type="similarity">
    <text evidence="3">Belongs to the cytochrome P450 family.</text>
</comment>
<dbReference type="GO" id="GO:0005506">
    <property type="term" value="F:iron ion binding"/>
    <property type="evidence" value="ECO:0007669"/>
    <property type="project" value="InterPro"/>
</dbReference>
<evidence type="ECO:0000256" key="3">
    <source>
        <dbReference type="ARBA" id="ARBA00010617"/>
    </source>
</evidence>
<keyword evidence="12" id="KW-1185">Reference proteome</keyword>
<evidence type="ECO:0000313" key="12">
    <source>
        <dbReference type="Proteomes" id="UP000467700"/>
    </source>
</evidence>
<sequence>MSLNITALIISVLCIILYHICRAVVRQKRKGIYPPGPKPWPIVGNLFDLPSDQTGQTYLEWGRRNNSDILHAQVLGHHIVIVNKREIADELLEKRARNSSGRPYTPIVKLLDWEFNIALMDYGDEWRKHRKVCQQHLNREASRSFEPIQLEKVHRALLQLLRSPEEFEAHNRMLSISITMDMMYGYQVKNLDDPAIDAATRTAEIGDPLFMTSGSMINIIPVLARVPAWVPGAISQKLATQARYWTGKMKDIPVDDVKRQMAAGIDSPSLLTQFMEKKATTGASEEEEEIMKNVAYTVYGAASDTTISATATFFYTMAISPEVQKKAQAEIDRVVGNHRLPDFTDRASLPYIEAVYREVMRFAPPLPLGMMHTLAEDDFYGDYLLPKGTQVFANIWAITHDEGTYKDPDAFEPERFFDEDGSLNDDDRVLAYGYGRRICAGKHVASATMWITIVSILACFNISKAKDEFGKEIEINPEFEDHGVKTIKKPFECSITPRSPAVQKLIEDVVSELK</sequence>
<dbReference type="Proteomes" id="UP000467700">
    <property type="component" value="Unassembled WGS sequence"/>
</dbReference>
<feature type="signal peptide" evidence="10">
    <location>
        <begin position="1"/>
        <end position="23"/>
    </location>
</feature>
<evidence type="ECO:0000256" key="4">
    <source>
        <dbReference type="ARBA" id="ARBA00022617"/>
    </source>
</evidence>
<keyword evidence="8" id="KW-0503">Monooxygenase</keyword>
<dbReference type="GO" id="GO:0020037">
    <property type="term" value="F:heme binding"/>
    <property type="evidence" value="ECO:0007669"/>
    <property type="project" value="InterPro"/>
</dbReference>
<feature type="binding site" description="axial binding residue" evidence="9">
    <location>
        <position position="439"/>
    </location>
    <ligand>
        <name>heme</name>
        <dbReference type="ChEBI" id="CHEBI:30413"/>
    </ligand>
    <ligandPart>
        <name>Fe</name>
        <dbReference type="ChEBI" id="CHEBI:18248"/>
    </ligandPart>
</feature>
<evidence type="ECO:0000256" key="5">
    <source>
        <dbReference type="ARBA" id="ARBA00022723"/>
    </source>
</evidence>
<comment type="caution">
    <text evidence="11">The sequence shown here is derived from an EMBL/GenBank/DDBJ whole genome shotgun (WGS) entry which is preliminary data.</text>
</comment>
<evidence type="ECO:0008006" key="13">
    <source>
        <dbReference type="Google" id="ProtNLM"/>
    </source>
</evidence>
<dbReference type="Gene3D" id="1.10.630.10">
    <property type="entry name" value="Cytochrome P450"/>
    <property type="match status" value="1"/>
</dbReference>
<dbReference type="Pfam" id="PF00067">
    <property type="entry name" value="p450"/>
    <property type="match status" value="1"/>
</dbReference>
<keyword evidence="7 9" id="KW-0408">Iron</keyword>
<proteinExistence type="inferred from homology"/>
<name>A0A8S0WAF4_CYCAE</name>
<dbReference type="GO" id="GO:0016705">
    <property type="term" value="F:oxidoreductase activity, acting on paired donors, with incorporation or reduction of molecular oxygen"/>
    <property type="evidence" value="ECO:0007669"/>
    <property type="project" value="InterPro"/>
</dbReference>
<organism evidence="11 12">
    <name type="scientific">Cyclocybe aegerita</name>
    <name type="common">Black poplar mushroom</name>
    <name type="synonym">Agrocybe aegerita</name>
    <dbReference type="NCBI Taxonomy" id="1973307"/>
    <lineage>
        <taxon>Eukaryota</taxon>
        <taxon>Fungi</taxon>
        <taxon>Dikarya</taxon>
        <taxon>Basidiomycota</taxon>
        <taxon>Agaricomycotina</taxon>
        <taxon>Agaricomycetes</taxon>
        <taxon>Agaricomycetidae</taxon>
        <taxon>Agaricales</taxon>
        <taxon>Agaricineae</taxon>
        <taxon>Bolbitiaceae</taxon>
        <taxon>Cyclocybe</taxon>
    </lineage>
</organism>
<dbReference type="OrthoDB" id="2789670at2759"/>
<evidence type="ECO:0000256" key="9">
    <source>
        <dbReference type="PIRSR" id="PIRSR602401-1"/>
    </source>
</evidence>
<dbReference type="PANTHER" id="PTHR46300:SF7">
    <property type="entry name" value="P450, PUTATIVE (EUROFUNG)-RELATED"/>
    <property type="match status" value="1"/>
</dbReference>
<dbReference type="PANTHER" id="PTHR46300">
    <property type="entry name" value="P450, PUTATIVE (EUROFUNG)-RELATED-RELATED"/>
    <property type="match status" value="1"/>
</dbReference>
<dbReference type="GO" id="GO:0004497">
    <property type="term" value="F:monooxygenase activity"/>
    <property type="evidence" value="ECO:0007669"/>
    <property type="project" value="UniProtKB-KW"/>
</dbReference>
<comment type="pathway">
    <text evidence="2">Secondary metabolite biosynthesis.</text>
</comment>
<feature type="chain" id="PRO_5035779980" description="Cytochrome P450" evidence="10">
    <location>
        <begin position="24"/>
        <end position="514"/>
    </location>
</feature>
<accession>A0A8S0WAF4</accession>
<keyword evidence="5 9" id="KW-0479">Metal-binding</keyword>
<evidence type="ECO:0000313" key="11">
    <source>
        <dbReference type="EMBL" id="CAA7263056.1"/>
    </source>
</evidence>
<keyword evidence="6" id="KW-0560">Oxidoreductase</keyword>
<protein>
    <recommendedName>
        <fullName evidence="13">Cytochrome P450</fullName>
    </recommendedName>
</protein>
<dbReference type="EMBL" id="CACVBS010000038">
    <property type="protein sequence ID" value="CAA7263056.1"/>
    <property type="molecule type" value="Genomic_DNA"/>
</dbReference>
<reference evidence="11 12" key="1">
    <citation type="submission" date="2020-01" db="EMBL/GenBank/DDBJ databases">
        <authorList>
            <person name="Gupta K D."/>
        </authorList>
    </citation>
    <scope>NUCLEOTIDE SEQUENCE [LARGE SCALE GENOMIC DNA]</scope>
</reference>
<keyword evidence="10" id="KW-0732">Signal</keyword>
<keyword evidence="4 9" id="KW-0349">Heme</keyword>
<gene>
    <name evidence="11" type="ORF">AAE3_LOCUS5346</name>
</gene>
<dbReference type="InterPro" id="IPR001128">
    <property type="entry name" value="Cyt_P450"/>
</dbReference>
<evidence type="ECO:0000256" key="8">
    <source>
        <dbReference type="ARBA" id="ARBA00023033"/>
    </source>
</evidence>